<dbReference type="InterPro" id="IPR027417">
    <property type="entry name" value="P-loop_NTPase"/>
</dbReference>
<feature type="domain" description="Zinc-hook" evidence="20">
    <location>
        <begin position="556"/>
        <end position="654"/>
    </location>
</feature>
<feature type="binding site" evidence="18">
    <location>
        <position position="601"/>
    </location>
    <ligand>
        <name>Zn(2+)</name>
        <dbReference type="ChEBI" id="CHEBI:29105"/>
    </ligand>
</feature>
<dbReference type="GO" id="GO:0000722">
    <property type="term" value="P:telomere maintenance via recombination"/>
    <property type="evidence" value="ECO:0007669"/>
    <property type="project" value="TreeGrafter"/>
</dbReference>
<evidence type="ECO:0000256" key="15">
    <source>
        <dbReference type="ARBA" id="ARBA00023242"/>
    </source>
</evidence>
<evidence type="ECO:0000256" key="19">
    <source>
        <dbReference type="SAM" id="Coils"/>
    </source>
</evidence>
<dbReference type="GO" id="GO:0051880">
    <property type="term" value="F:G-quadruplex DNA binding"/>
    <property type="evidence" value="ECO:0007669"/>
    <property type="project" value="TreeGrafter"/>
</dbReference>
<dbReference type="Gene3D" id="1.10.287.510">
    <property type="entry name" value="Helix hairpin bin"/>
    <property type="match status" value="1"/>
</dbReference>
<feature type="coiled-coil region" evidence="19">
    <location>
        <begin position="451"/>
        <end position="576"/>
    </location>
</feature>
<proteinExistence type="inferred from homology"/>
<dbReference type="SUPFAM" id="SSF52540">
    <property type="entry name" value="P-loop containing nucleoside triphosphate hydrolases"/>
    <property type="match status" value="1"/>
</dbReference>
<feature type="coiled-coil region" evidence="19">
    <location>
        <begin position="374"/>
        <end position="419"/>
    </location>
</feature>
<evidence type="ECO:0000256" key="10">
    <source>
        <dbReference type="ARBA" id="ARBA00022833"/>
    </source>
</evidence>
<keyword evidence="14" id="KW-0234">DNA repair</keyword>
<evidence type="ECO:0000256" key="9">
    <source>
        <dbReference type="ARBA" id="ARBA00022801"/>
    </source>
</evidence>
<keyword evidence="5" id="KW-0158">Chromosome</keyword>
<dbReference type="NCBIfam" id="TIGR00606">
    <property type="entry name" value="rad50"/>
    <property type="match status" value="1"/>
</dbReference>
<comment type="similarity">
    <text evidence="4">Belongs to the SMC family. RAD50 subfamily.</text>
</comment>
<evidence type="ECO:0000256" key="4">
    <source>
        <dbReference type="ARBA" id="ARBA00009439"/>
    </source>
</evidence>
<dbReference type="PANTHER" id="PTHR18867">
    <property type="entry name" value="RAD50"/>
    <property type="match status" value="1"/>
</dbReference>
<dbReference type="InterPro" id="IPR013134">
    <property type="entry name" value="Zn_hook_RAD50"/>
</dbReference>
<sequence length="1229" mass="142512">MSSIAKMSIQGVRSFGPDDKNRGLIEFYTPLTLILGPNGTGKTTIIECLKYMTTGDLPPGHANGSFVHDPKIANEQKVKGQVRLVFNDVRGTSCMAVRTMEVTQQLKKVQFKTLDGVLRKSLADGEHVDITSRHADLNREIPSLLGVSKAILENVIFCHQEESNWPLSEGKALKQKFDDIFATSRFGDALDEIRKLRMRKVKGDLNEAEVLLEATRDSIAKIDENIEPLKTKLRKINEKQNSIYELQRKVDALRFQKKESEQTQKDLRKNIKKLFTGTTRELEQQLRDFKEIVEAKEEELAKLKTELNKTEDKLEECGMQKSEILLEHGKLEQEQKQHLENVKKRDQTVKNVAGRYGILGFSDDLEDDDIQKFKEKLEAKCKEYLDSSKQVKAEFDKKERDIQKKVDEARGEKTKMETELTMKRDTMEKNTAEIKKLGKELQRVDASADSLNTVKNDLRRAEKDLEDLEKSLNVDELKGDIKTMQEDKLELDRKLKNLEYELDQLAKDSEARTQLDMFKKDKTSKQDQIRKMQQRQKKEQEVTKYKEQFLNICNGIENFDGELTQTETKIKQKREDLSLVQGTLVVLKKYIEKLRKDDAPCPLCRRNFDAQSEIDELIRDLEDKMENLPSKMTSVNRVIKESQEKYDKMQQLKPVRANVVDLDSKELPTLKDRQQSIENQMKTLKSDIAEMTETLEMKQNDESMARRIQPDLNSIDRFNMEIKDLDRKISTQSNKLTGSSSDRSVKDVNSERQDLQLIVENKNSEIEHKRKKINDHTEHRHKLSGEVNDLKSQKLAIENDVQQRQKLEEKRESLMAENDFLCVEIQDTEGAIEPVQEKIDKLMTEKSEIVKTRDSKFEQEKEKFTQAKTSQREITSLDETIKVYLSKGRDKVLQQNEKKMKKIEDDAQYLETQRQSVNEKMTEIQEDLHSQKFKERELKDNLTLKEKEEQCGKLDVDIKKLEDDLGGLEATTLEQDRLKLNKEYNDLDREKNQLLGSLRGHQDTIQRNKDRLKGDLFRDAEKKFQDSLITLKTTEMACSDLEKYYKALDRTIMSYHQKKMSEINKIIRELWRNTYKGHDIETIEIRSNEEEGSGAAAKRRSYNYRVVMLKGDTPIDMRGRCSAGQKVLASLIIRLALAETFCLNCGILALDEPTTNLDRENIESLAGALVDIIKSRSGQSNFQLVVITHDEDFVELLGRSDYVDYFFKVKKNKNGHSELSKTSIQDFSR</sequence>
<evidence type="ECO:0000256" key="11">
    <source>
        <dbReference type="ARBA" id="ARBA00022840"/>
    </source>
</evidence>
<dbReference type="FunFam" id="3.40.50.300:FF:000947">
    <property type="entry name" value="DNA repair protein RAD50"/>
    <property type="match status" value="1"/>
</dbReference>
<comment type="cofactor">
    <cofactor evidence="1">
        <name>Zn(2+)</name>
        <dbReference type="ChEBI" id="CHEBI:29105"/>
    </cofactor>
</comment>
<comment type="catalytic activity">
    <reaction evidence="17">
        <text>ATP + H2O = ADP + phosphate + H(+)</text>
        <dbReference type="Rhea" id="RHEA:13065"/>
        <dbReference type="ChEBI" id="CHEBI:15377"/>
        <dbReference type="ChEBI" id="CHEBI:15378"/>
        <dbReference type="ChEBI" id="CHEBI:30616"/>
        <dbReference type="ChEBI" id="CHEBI:43474"/>
        <dbReference type="ChEBI" id="CHEBI:456216"/>
    </reaction>
</comment>
<evidence type="ECO:0000256" key="13">
    <source>
        <dbReference type="ARBA" id="ARBA00023054"/>
    </source>
</evidence>
<keyword evidence="15" id="KW-0539">Nucleus</keyword>
<reference evidence="21" key="1">
    <citation type="submission" date="2008-08" db="EMBL/GenBank/DDBJ databases">
        <authorList>
            <person name="Hui J."/>
            <person name="Ferrier D."/>
        </authorList>
    </citation>
    <scope>NUCLEOTIDE SEQUENCE</scope>
</reference>
<accession>C7SB53</accession>
<evidence type="ECO:0000256" key="8">
    <source>
        <dbReference type="ARBA" id="ARBA00022763"/>
    </source>
</evidence>
<organism evidence="21">
    <name type="scientific">Platynereis dumerilii</name>
    <name type="common">Dumeril's clam worm</name>
    <dbReference type="NCBI Taxonomy" id="6359"/>
    <lineage>
        <taxon>Eukaryota</taxon>
        <taxon>Metazoa</taxon>
        <taxon>Spiralia</taxon>
        <taxon>Lophotrochozoa</taxon>
        <taxon>Annelida</taxon>
        <taxon>Polychaeta</taxon>
        <taxon>Errantia</taxon>
        <taxon>Phyllodocida</taxon>
        <taxon>Nereididae</taxon>
        <taxon>Platynereis</taxon>
    </lineage>
</organism>
<evidence type="ECO:0000256" key="6">
    <source>
        <dbReference type="ARBA" id="ARBA00022723"/>
    </source>
</evidence>
<keyword evidence="16" id="KW-0469">Meiosis</keyword>
<keyword evidence="7" id="KW-0547">Nucleotide-binding</keyword>
<evidence type="ECO:0000256" key="7">
    <source>
        <dbReference type="ARBA" id="ARBA00022741"/>
    </source>
</evidence>
<evidence type="ECO:0000256" key="1">
    <source>
        <dbReference type="ARBA" id="ARBA00001947"/>
    </source>
</evidence>
<feature type="coiled-coil region" evidence="19">
    <location>
        <begin position="250"/>
        <end position="320"/>
    </location>
</feature>
<dbReference type="InterPro" id="IPR038729">
    <property type="entry name" value="Rad50/SbcC_AAA"/>
</dbReference>
<keyword evidence="12" id="KW-0460">Magnesium</keyword>
<dbReference type="Gene3D" id="3.40.50.300">
    <property type="entry name" value="P-loop containing nucleotide triphosphate hydrolases"/>
    <property type="match status" value="2"/>
</dbReference>
<keyword evidence="10 18" id="KW-0862">Zinc</keyword>
<dbReference type="GO" id="GO:0030870">
    <property type="term" value="C:Mre11 complex"/>
    <property type="evidence" value="ECO:0007669"/>
    <property type="project" value="InterPro"/>
</dbReference>
<dbReference type="GO" id="GO:0000794">
    <property type="term" value="C:condensed nuclear chromosome"/>
    <property type="evidence" value="ECO:0007669"/>
    <property type="project" value="TreeGrafter"/>
</dbReference>
<dbReference type="GO" id="GO:0003691">
    <property type="term" value="F:double-stranded telomeric DNA binding"/>
    <property type="evidence" value="ECO:0007669"/>
    <property type="project" value="TreeGrafter"/>
</dbReference>
<comment type="subcellular location">
    <subcellularLocation>
        <location evidence="3">Chromosome</location>
    </subcellularLocation>
    <subcellularLocation>
        <location evidence="2">Nucleus</location>
    </subcellularLocation>
</comment>
<dbReference type="GO" id="GO:0043047">
    <property type="term" value="F:single-stranded telomeric DNA binding"/>
    <property type="evidence" value="ECO:0007669"/>
    <property type="project" value="TreeGrafter"/>
</dbReference>
<evidence type="ECO:0000313" key="21">
    <source>
        <dbReference type="EMBL" id="ACH87544.1"/>
    </source>
</evidence>
<evidence type="ECO:0000256" key="14">
    <source>
        <dbReference type="ARBA" id="ARBA00023204"/>
    </source>
</evidence>
<keyword evidence="11" id="KW-0067">ATP-binding</keyword>
<feature type="coiled-coil region" evidence="19">
    <location>
        <begin position="674"/>
        <end position="824"/>
    </location>
</feature>
<keyword evidence="13 19" id="KW-0175">Coiled coil</keyword>
<dbReference type="InterPro" id="IPR004584">
    <property type="entry name" value="Rad50_eukaryotes"/>
</dbReference>
<keyword evidence="6 18" id="KW-0479">Metal-binding</keyword>
<name>C7SB53_PLADU</name>
<evidence type="ECO:0000256" key="16">
    <source>
        <dbReference type="ARBA" id="ARBA00023254"/>
    </source>
</evidence>
<dbReference type="SUPFAM" id="SSF75712">
    <property type="entry name" value="Rad50 coiled-coil Zn hook"/>
    <property type="match status" value="1"/>
</dbReference>
<dbReference type="Gene3D" id="1.10.287.1490">
    <property type="match status" value="1"/>
</dbReference>
<dbReference type="GO" id="GO:0046872">
    <property type="term" value="F:metal ion binding"/>
    <property type="evidence" value="ECO:0007669"/>
    <property type="project" value="UniProtKB-UniRule"/>
</dbReference>
<dbReference type="PROSITE" id="PS51131">
    <property type="entry name" value="ZN_HOOK"/>
    <property type="match status" value="1"/>
</dbReference>
<dbReference type="EMBL" id="FJ001339">
    <property type="protein sequence ID" value="ACH87544.1"/>
    <property type="molecule type" value="Genomic_DNA"/>
</dbReference>
<evidence type="ECO:0000256" key="18">
    <source>
        <dbReference type="PROSITE-ProRule" id="PRU00471"/>
    </source>
</evidence>
<dbReference type="Pfam" id="PF04423">
    <property type="entry name" value="Rad50_zn_hook"/>
    <property type="match status" value="1"/>
</dbReference>
<reference evidence="21" key="2">
    <citation type="journal article" date="2009" name="BMC Biol.">
        <title>Features of the ancestral bilaterian inferred from Platynereis dumerilii ParaHox genes.</title>
        <authorList>
            <person name="Hui J.H."/>
            <person name="Raible F."/>
            <person name="Korchagina N."/>
            <person name="Dray N."/>
            <person name="Samain S."/>
            <person name="Magdelenat G."/>
            <person name="Jubin C."/>
            <person name="Segurens B."/>
            <person name="Balavoine G."/>
            <person name="Arendt D."/>
            <person name="Ferrier D.E."/>
        </authorList>
    </citation>
    <scope>NUCLEOTIDE SEQUENCE</scope>
</reference>
<evidence type="ECO:0000256" key="3">
    <source>
        <dbReference type="ARBA" id="ARBA00004286"/>
    </source>
</evidence>
<dbReference type="EMBL" id="FJ001340">
    <property type="protein sequence ID" value="ACH87548.1"/>
    <property type="molecule type" value="Genomic_DNA"/>
</dbReference>
<evidence type="ECO:0000259" key="20">
    <source>
        <dbReference type="PROSITE" id="PS51131"/>
    </source>
</evidence>
<dbReference type="Pfam" id="PF13558">
    <property type="entry name" value="SbcC_Walker_B"/>
    <property type="match status" value="1"/>
</dbReference>
<evidence type="ECO:0000256" key="2">
    <source>
        <dbReference type="ARBA" id="ARBA00004123"/>
    </source>
</evidence>
<evidence type="ECO:0000256" key="5">
    <source>
        <dbReference type="ARBA" id="ARBA00022454"/>
    </source>
</evidence>
<dbReference type="GO" id="GO:0070192">
    <property type="term" value="P:chromosome organization involved in meiotic cell cycle"/>
    <property type="evidence" value="ECO:0007669"/>
    <property type="project" value="TreeGrafter"/>
</dbReference>
<dbReference type="GO" id="GO:0016887">
    <property type="term" value="F:ATP hydrolysis activity"/>
    <property type="evidence" value="ECO:0007669"/>
    <property type="project" value="InterPro"/>
</dbReference>
<keyword evidence="8" id="KW-0227">DNA damage</keyword>
<evidence type="ECO:0000256" key="17">
    <source>
        <dbReference type="ARBA" id="ARBA00049360"/>
    </source>
</evidence>
<dbReference type="GO" id="GO:0005524">
    <property type="term" value="F:ATP binding"/>
    <property type="evidence" value="ECO:0007669"/>
    <property type="project" value="UniProtKB-KW"/>
</dbReference>
<dbReference type="AlphaFoldDB" id="C7SB53"/>
<dbReference type="GO" id="GO:0006302">
    <property type="term" value="P:double-strand break repair"/>
    <property type="evidence" value="ECO:0007669"/>
    <property type="project" value="InterPro"/>
</dbReference>
<evidence type="ECO:0000256" key="12">
    <source>
        <dbReference type="ARBA" id="ARBA00022842"/>
    </source>
</evidence>
<keyword evidence="9" id="KW-0378">Hydrolase</keyword>
<dbReference type="GO" id="GO:0007004">
    <property type="term" value="P:telomere maintenance via telomerase"/>
    <property type="evidence" value="ECO:0007669"/>
    <property type="project" value="TreeGrafter"/>
</dbReference>
<dbReference type="PANTHER" id="PTHR18867:SF12">
    <property type="entry name" value="DNA REPAIR PROTEIN RAD50"/>
    <property type="match status" value="1"/>
</dbReference>
<feature type="coiled-coil region" evidence="19">
    <location>
        <begin position="893"/>
        <end position="993"/>
    </location>
</feature>
<protein>
    <submittedName>
        <fullName evidence="21">Rad50</fullName>
    </submittedName>
</protein>
<feature type="binding site" evidence="18">
    <location>
        <position position="604"/>
    </location>
    <ligand>
        <name>Zn(2+)</name>
        <dbReference type="ChEBI" id="CHEBI:29105"/>
    </ligand>
</feature>
<dbReference type="Pfam" id="PF13476">
    <property type="entry name" value="AAA_23"/>
    <property type="match status" value="1"/>
</dbReference>